<proteinExistence type="predicted"/>
<dbReference type="PANTHER" id="PTHR42847">
    <property type="entry name" value="ALKANESULFONATE MONOOXYGENASE"/>
    <property type="match status" value="1"/>
</dbReference>
<dbReference type="InterPro" id="IPR011251">
    <property type="entry name" value="Luciferase-like_dom"/>
</dbReference>
<dbReference type="InterPro" id="IPR050172">
    <property type="entry name" value="SsuD_RutA_monooxygenase"/>
</dbReference>
<dbReference type="EC" id="1.-.-.-" evidence="6"/>
<organism evidence="6 7">
    <name type="scientific">Sphingosinicella xenopeptidilytica</name>
    <dbReference type="NCBI Taxonomy" id="364098"/>
    <lineage>
        <taxon>Bacteria</taxon>
        <taxon>Pseudomonadati</taxon>
        <taxon>Pseudomonadota</taxon>
        <taxon>Alphaproteobacteria</taxon>
        <taxon>Sphingomonadales</taxon>
        <taxon>Sphingosinicellaceae</taxon>
        <taxon>Sphingosinicella</taxon>
    </lineage>
</organism>
<evidence type="ECO:0000259" key="5">
    <source>
        <dbReference type="Pfam" id="PF00296"/>
    </source>
</evidence>
<dbReference type="InterPro" id="IPR036661">
    <property type="entry name" value="Luciferase-like_sf"/>
</dbReference>
<protein>
    <submittedName>
        <fullName evidence="6">LLM class flavin-dependent oxidoreductase</fullName>
        <ecNumber evidence="6">1.-.-.-</ecNumber>
    </submittedName>
</protein>
<gene>
    <name evidence="6" type="ORF">ACFQ00_11795</name>
</gene>
<dbReference type="EMBL" id="JBHTIK010000005">
    <property type="protein sequence ID" value="MFD0849010.1"/>
    <property type="molecule type" value="Genomic_DNA"/>
</dbReference>
<evidence type="ECO:0000256" key="2">
    <source>
        <dbReference type="ARBA" id="ARBA00022643"/>
    </source>
</evidence>
<sequence length="427" mass="47512">MKRLDRLGARRLESHAELCARLRASMQETFTDWAKYMTNNPIIGSPNKLKLGIFCTNGRGTAQHTRVPEANQQDWSLSLRAACAVDDAGYEAIVPFARWKGYLKDKPDHVSAYALDPFTWAAGIAQATKQIGIFVTSHAASMHPVLAAKQTATIDHISDGRLTLNVVGGWNRPELEMFGAPLREHAQRYEHLAEWLKLVRMLWRSSEEFDHHGEFFDIVGGVSLPKPVQGGGPLIMNAGTSERGKRFACEHADVCFIGLPSEEPEDVREGITSYKRLAREMFGRDVQVWAHTFVVQRDTQREAEDYLKYYSVIHQNRASVDALIEKTAQESNGLSREFLEQVRDRFAAGAGGFPLVGTPSHIAARLEMLSHAGLDGVLFTWVDYLDGIERFNSQVLPLLEQAGLRRPFGRVGGPEEVGASDPSLSLA</sequence>
<keyword evidence="4" id="KW-0503">Monooxygenase</keyword>
<evidence type="ECO:0000256" key="4">
    <source>
        <dbReference type="ARBA" id="ARBA00023033"/>
    </source>
</evidence>
<comment type="caution">
    <text evidence="6">The sequence shown here is derived from an EMBL/GenBank/DDBJ whole genome shotgun (WGS) entry which is preliminary data.</text>
</comment>
<dbReference type="PANTHER" id="PTHR42847:SF4">
    <property type="entry name" value="ALKANESULFONATE MONOOXYGENASE-RELATED"/>
    <property type="match status" value="1"/>
</dbReference>
<feature type="domain" description="Luciferase-like" evidence="5">
    <location>
        <begin position="50"/>
        <end position="375"/>
    </location>
</feature>
<dbReference type="CDD" id="cd01094">
    <property type="entry name" value="Alkanesulfonate_monoxygenase"/>
    <property type="match status" value="1"/>
</dbReference>
<keyword evidence="2" id="KW-0288">FMN</keyword>
<dbReference type="Gene3D" id="3.20.20.30">
    <property type="entry name" value="Luciferase-like domain"/>
    <property type="match status" value="1"/>
</dbReference>
<evidence type="ECO:0000256" key="1">
    <source>
        <dbReference type="ARBA" id="ARBA00022630"/>
    </source>
</evidence>
<dbReference type="RefSeq" id="WP_381490796.1">
    <property type="nucleotide sequence ID" value="NZ_JBHTIK010000005.1"/>
</dbReference>
<evidence type="ECO:0000256" key="3">
    <source>
        <dbReference type="ARBA" id="ARBA00023002"/>
    </source>
</evidence>
<name>A0ABW3C3F2_SPHXN</name>
<evidence type="ECO:0000313" key="6">
    <source>
        <dbReference type="EMBL" id="MFD0849010.1"/>
    </source>
</evidence>
<dbReference type="Pfam" id="PF00296">
    <property type="entry name" value="Bac_luciferase"/>
    <property type="match status" value="1"/>
</dbReference>
<evidence type="ECO:0000313" key="7">
    <source>
        <dbReference type="Proteomes" id="UP001597124"/>
    </source>
</evidence>
<dbReference type="SUPFAM" id="SSF51679">
    <property type="entry name" value="Bacterial luciferase-like"/>
    <property type="match status" value="1"/>
</dbReference>
<dbReference type="Proteomes" id="UP001597124">
    <property type="component" value="Unassembled WGS sequence"/>
</dbReference>
<accession>A0ABW3C3F2</accession>
<keyword evidence="7" id="KW-1185">Reference proteome</keyword>
<reference evidence="7" key="1">
    <citation type="journal article" date="2019" name="Int. J. Syst. Evol. Microbiol.">
        <title>The Global Catalogue of Microorganisms (GCM) 10K type strain sequencing project: providing services to taxonomists for standard genome sequencing and annotation.</title>
        <authorList>
            <consortium name="The Broad Institute Genomics Platform"/>
            <consortium name="The Broad Institute Genome Sequencing Center for Infectious Disease"/>
            <person name="Wu L."/>
            <person name="Ma J."/>
        </authorList>
    </citation>
    <scope>NUCLEOTIDE SEQUENCE [LARGE SCALE GENOMIC DNA]</scope>
    <source>
        <strain evidence="7">CCUG 52537</strain>
    </source>
</reference>
<keyword evidence="1" id="KW-0285">Flavoprotein</keyword>
<keyword evidence="3 6" id="KW-0560">Oxidoreductase</keyword>
<dbReference type="GO" id="GO:0016491">
    <property type="term" value="F:oxidoreductase activity"/>
    <property type="evidence" value="ECO:0007669"/>
    <property type="project" value="UniProtKB-KW"/>
</dbReference>